<organism evidence="2 3">
    <name type="scientific">Thalassiosira oceanica</name>
    <name type="common">Marine diatom</name>
    <dbReference type="NCBI Taxonomy" id="159749"/>
    <lineage>
        <taxon>Eukaryota</taxon>
        <taxon>Sar</taxon>
        <taxon>Stramenopiles</taxon>
        <taxon>Ochrophyta</taxon>
        <taxon>Bacillariophyta</taxon>
        <taxon>Coscinodiscophyceae</taxon>
        <taxon>Thalassiosirophycidae</taxon>
        <taxon>Thalassiosirales</taxon>
        <taxon>Thalassiosiraceae</taxon>
        <taxon>Thalassiosira</taxon>
    </lineage>
</organism>
<feature type="chain" id="PRO_5030173110" evidence="1">
    <location>
        <begin position="25"/>
        <end position="206"/>
    </location>
</feature>
<evidence type="ECO:0000256" key="1">
    <source>
        <dbReference type="SAM" id="SignalP"/>
    </source>
</evidence>
<keyword evidence="3" id="KW-1185">Reference proteome</keyword>
<evidence type="ECO:0000313" key="2">
    <source>
        <dbReference type="EMBL" id="EJK70230.1"/>
    </source>
</evidence>
<feature type="signal peptide" evidence="1">
    <location>
        <begin position="1"/>
        <end position="24"/>
    </location>
</feature>
<gene>
    <name evidence="2" type="ORF">THAOC_08426</name>
</gene>
<reference evidence="2 3" key="1">
    <citation type="journal article" date="2012" name="Genome Biol.">
        <title>Genome and low-iron response of an oceanic diatom adapted to chronic iron limitation.</title>
        <authorList>
            <person name="Lommer M."/>
            <person name="Specht M."/>
            <person name="Roy A.S."/>
            <person name="Kraemer L."/>
            <person name="Andreson R."/>
            <person name="Gutowska M.A."/>
            <person name="Wolf J."/>
            <person name="Bergner S.V."/>
            <person name="Schilhabel M.B."/>
            <person name="Klostermeier U.C."/>
            <person name="Beiko R.G."/>
            <person name="Rosenstiel P."/>
            <person name="Hippler M."/>
            <person name="Laroche J."/>
        </authorList>
    </citation>
    <scope>NUCLEOTIDE SEQUENCE [LARGE SCALE GENOMIC DNA]</scope>
    <source>
        <strain evidence="2 3">CCMP1005</strain>
    </source>
</reference>
<proteinExistence type="predicted"/>
<dbReference type="Proteomes" id="UP000266841">
    <property type="component" value="Unassembled WGS sequence"/>
</dbReference>
<dbReference type="OrthoDB" id="196778at2759"/>
<accession>K0SXY9</accession>
<evidence type="ECO:0000313" key="3">
    <source>
        <dbReference type="Proteomes" id="UP000266841"/>
    </source>
</evidence>
<sequence length="206" mass="22149">MMLAKSVALVFALAAVAAPAATSAQEIEIGQEICITGYVMDAFCINLGRLLDQSDRNALLHPEDHSFHCLLDVPICVNSGLQILGEKNENGVHCLGYRLDDPDDEVVEIGRSIGWGGRRRPGRRADPCVTCTNDNGNAPDSGMRLTIRGVVSELGDGSNEISGQPLLSDIEIFDESEECETPAPKTVCDPDPSYYRGFGADVQQAI</sequence>
<dbReference type="AlphaFoldDB" id="K0SXY9"/>
<name>K0SXY9_THAOC</name>
<protein>
    <submittedName>
        <fullName evidence="2">Uncharacterized protein</fullName>
    </submittedName>
</protein>
<keyword evidence="1" id="KW-0732">Signal</keyword>
<comment type="caution">
    <text evidence="2">The sequence shown here is derived from an EMBL/GenBank/DDBJ whole genome shotgun (WGS) entry which is preliminary data.</text>
</comment>
<dbReference type="EMBL" id="AGNL01008846">
    <property type="protein sequence ID" value="EJK70230.1"/>
    <property type="molecule type" value="Genomic_DNA"/>
</dbReference>